<organism evidence="2">
    <name type="scientific">Pseudo-nitzschia delicatissima</name>
    <dbReference type="NCBI Taxonomy" id="44447"/>
    <lineage>
        <taxon>Eukaryota</taxon>
        <taxon>Sar</taxon>
        <taxon>Stramenopiles</taxon>
        <taxon>Ochrophyta</taxon>
        <taxon>Bacillariophyta</taxon>
        <taxon>Bacillariophyceae</taxon>
        <taxon>Bacillariophycidae</taxon>
        <taxon>Bacillariales</taxon>
        <taxon>Bacillariaceae</taxon>
        <taxon>Pseudo-nitzschia</taxon>
    </lineage>
</organism>
<feature type="chain" id="PRO_5031354291" evidence="1">
    <location>
        <begin position="25"/>
        <end position="245"/>
    </location>
</feature>
<gene>
    <name evidence="2" type="ORF">PDEL1432_LOCUS795</name>
</gene>
<evidence type="ECO:0000313" key="2">
    <source>
        <dbReference type="EMBL" id="CAD8760755.1"/>
    </source>
</evidence>
<proteinExistence type="predicted"/>
<protein>
    <submittedName>
        <fullName evidence="2">Uncharacterized protein</fullName>
    </submittedName>
</protein>
<dbReference type="AlphaFoldDB" id="A0A7S0UFV3"/>
<name>A0A7S0UFV3_9STRA</name>
<evidence type="ECO:0000256" key="1">
    <source>
        <dbReference type="SAM" id="SignalP"/>
    </source>
</evidence>
<accession>A0A7S0UFV3</accession>
<reference evidence="2" key="1">
    <citation type="submission" date="2021-01" db="EMBL/GenBank/DDBJ databases">
        <authorList>
            <person name="Corre E."/>
            <person name="Pelletier E."/>
            <person name="Niang G."/>
            <person name="Scheremetjew M."/>
            <person name="Finn R."/>
            <person name="Kale V."/>
            <person name="Holt S."/>
            <person name="Cochrane G."/>
            <person name="Meng A."/>
            <person name="Brown T."/>
            <person name="Cohen L."/>
        </authorList>
    </citation>
    <scope>NUCLEOTIDE SEQUENCE</scope>
    <source>
        <strain evidence="2">UNC1205</strain>
    </source>
</reference>
<sequence length="245" mass="25944">MSRPSRTFLVSFIVVFLLVKESISFQPGKPSLHPLDAISSPKSLSEAPRRDFLNNVLKGAVLAVCLVFIPKSAQAESDIVSAGAIKVTPIAHTFVTTGKSPSPKPIRENDATRFFTNARVVYIFDGNGDSAKLAQEVTYLTKKRKAEQRPGVTPGNLSTLEKAITVDNVVKAANELPEGDVLLVGPIPSQGTQGDGKLLAGTASSLGTFVGGQKGGGVISVLLNGPKENLKLVESGYPASELLWY</sequence>
<keyword evidence="1" id="KW-0732">Signal</keyword>
<feature type="signal peptide" evidence="1">
    <location>
        <begin position="1"/>
        <end position="24"/>
    </location>
</feature>
<dbReference type="EMBL" id="HBFL01001118">
    <property type="protein sequence ID" value="CAD8760755.1"/>
    <property type="molecule type" value="Transcribed_RNA"/>
</dbReference>